<keyword evidence="2" id="KW-1185">Reference proteome</keyword>
<comment type="caution">
    <text evidence="1">The sequence shown here is derived from an EMBL/GenBank/DDBJ whole genome shotgun (WGS) entry which is preliminary data.</text>
</comment>
<organism evidence="1 2">
    <name type="scientific">Rhizobium mulingense</name>
    <dbReference type="NCBI Taxonomy" id="3031128"/>
    <lineage>
        <taxon>Bacteria</taxon>
        <taxon>Pseudomonadati</taxon>
        <taxon>Pseudomonadota</taxon>
        <taxon>Alphaproteobacteria</taxon>
        <taxon>Hyphomicrobiales</taxon>
        <taxon>Rhizobiaceae</taxon>
        <taxon>Rhizobium/Agrobacterium group</taxon>
        <taxon>Rhizobium</taxon>
    </lineage>
</organism>
<dbReference type="Proteomes" id="UP001304050">
    <property type="component" value="Unassembled WGS sequence"/>
</dbReference>
<protein>
    <submittedName>
        <fullName evidence="1">Plasmid replication protein RepC</fullName>
    </submittedName>
</protein>
<evidence type="ECO:0000313" key="1">
    <source>
        <dbReference type="EMBL" id="MEA3520121.1"/>
    </source>
</evidence>
<evidence type="ECO:0000313" key="2">
    <source>
        <dbReference type="Proteomes" id="UP001304050"/>
    </source>
</evidence>
<dbReference type="EMBL" id="JAYESG010000013">
    <property type="protein sequence ID" value="MEA3520121.1"/>
    <property type="molecule type" value="Genomic_DNA"/>
</dbReference>
<proteinExistence type="predicted"/>
<sequence length="433" mass="47246">MESGYVTTPFGRRPMSLGMLASQQLAGTIEPGMKRSKWKLFRAICEARPALGVTDRALTVLDALLTFYPDDEISEEKGLIVFPSNAQLSLRARGMTPATLRRHLAVLVEAGLILRKDSPNGKRYARRDRAGAIGEAFGFSVAPLLARAVEIENLAAQTIADRELLRAMRERLTVCRRDISKLISTAIDEAVPGDWEQMTMMFRDLVARIPRMASIDELAALLDEMGLLREEAVNLLENHIKRKKIDANESQIERHKQNSNPDSIYEPEPSFGPKQGEKAVTTRDRMAEPPDAQRLKQPRLPAGRDSGTPSATPAAGHSLQSFPLGLVLQACPAILDYGPDGTIGNWRDLMSAAVVVRSMLGVSPSAYEEACAGMGPENAATVIACILERGGHINSPGGYLRDLTRRTERGEFAIGPMLMALVRANGGVRRNAG</sequence>
<gene>
    <name evidence="1" type="primary">repC</name>
    <name evidence="1" type="ORF">U8465_23955</name>
</gene>
<accession>A0ACC6N378</accession>
<name>A0ACC6N378_9HYPH</name>
<reference evidence="1" key="1">
    <citation type="submission" date="2023-12" db="EMBL/GenBank/DDBJ databases">
        <title>Diversity of Rhizobium in root nodule of phaseolus vulgaris.</title>
        <authorList>
            <person name="Wang H."/>
        </authorList>
    </citation>
    <scope>NUCLEOTIDE SEQUENCE</scope>
    <source>
        <strain evidence="1">MJ31</strain>
    </source>
</reference>